<evidence type="ECO:0000313" key="2">
    <source>
        <dbReference type="Proteomes" id="UP000579281"/>
    </source>
</evidence>
<dbReference type="EMBL" id="JACHEN010000006">
    <property type="protein sequence ID" value="MBB6215198.1"/>
    <property type="molecule type" value="Genomic_DNA"/>
</dbReference>
<dbReference type="RefSeq" id="WP_184309280.1">
    <property type="nucleotide sequence ID" value="NZ_JACHEN010000006.1"/>
</dbReference>
<accession>A0A841KSS2</accession>
<sequence>MTGAWGYRIMDNATAQEVIDRFTELHAKYGSLKDALYELKTQILLDKMFPLKVLALAQIEYECQGKVSRDTLKMTLSALDKELKHIYQWDNPMERRQYLLMFRDCLLGKHREVS</sequence>
<name>A0A841KSS2_9FIRM</name>
<organism evidence="1 2">
    <name type="scientific">Anaerosolibacter carboniphilus</name>
    <dbReference type="NCBI Taxonomy" id="1417629"/>
    <lineage>
        <taxon>Bacteria</taxon>
        <taxon>Bacillati</taxon>
        <taxon>Bacillota</taxon>
        <taxon>Clostridia</taxon>
        <taxon>Peptostreptococcales</taxon>
        <taxon>Thermotaleaceae</taxon>
        <taxon>Anaerosolibacter</taxon>
    </lineage>
</organism>
<comment type="caution">
    <text evidence="1">The sequence shown here is derived from an EMBL/GenBank/DDBJ whole genome shotgun (WGS) entry which is preliminary data.</text>
</comment>
<reference evidence="1 2" key="1">
    <citation type="submission" date="2020-08" db="EMBL/GenBank/DDBJ databases">
        <title>Genomic Encyclopedia of Type Strains, Phase IV (KMG-IV): sequencing the most valuable type-strain genomes for metagenomic binning, comparative biology and taxonomic classification.</title>
        <authorList>
            <person name="Goeker M."/>
        </authorList>
    </citation>
    <scope>NUCLEOTIDE SEQUENCE [LARGE SCALE GENOMIC DNA]</scope>
    <source>
        <strain evidence="1 2">DSM 103526</strain>
    </source>
</reference>
<gene>
    <name evidence="1" type="ORF">HNQ80_001287</name>
</gene>
<proteinExistence type="predicted"/>
<protein>
    <submittedName>
        <fullName evidence="1">Uncharacterized protein YfeS</fullName>
    </submittedName>
</protein>
<keyword evidence="2" id="KW-1185">Reference proteome</keyword>
<evidence type="ECO:0000313" key="1">
    <source>
        <dbReference type="EMBL" id="MBB6215198.1"/>
    </source>
</evidence>
<dbReference type="Proteomes" id="UP000579281">
    <property type="component" value="Unassembled WGS sequence"/>
</dbReference>
<dbReference type="AlphaFoldDB" id="A0A841KSS2"/>